<evidence type="ECO:0000259" key="13">
    <source>
        <dbReference type="Pfam" id="PF00205"/>
    </source>
</evidence>
<keyword evidence="9 12" id="KW-0786">Thiamine pyrophosphate</keyword>
<comment type="caution">
    <text evidence="16">The sequence shown here is derived from an EMBL/GenBank/DDBJ whole genome shotgun (WGS) entry which is preliminary data.</text>
</comment>
<dbReference type="GO" id="GO:0050660">
    <property type="term" value="F:flavin adenine dinucleotide binding"/>
    <property type="evidence" value="ECO:0007669"/>
    <property type="project" value="InterPro"/>
</dbReference>
<dbReference type="Proteomes" id="UP000319353">
    <property type="component" value="Unassembled WGS sequence"/>
</dbReference>
<reference evidence="16 17" key="1">
    <citation type="journal article" date="2019" name="Nat. Microbiol.">
        <title>Mediterranean grassland soil C-N compound turnover is dependent on rainfall and depth, and is mediated by genomically divergent microorganisms.</title>
        <authorList>
            <person name="Diamond S."/>
            <person name="Andeer P.F."/>
            <person name="Li Z."/>
            <person name="Crits-Christoph A."/>
            <person name="Burstein D."/>
            <person name="Anantharaman K."/>
            <person name="Lane K.R."/>
            <person name="Thomas B.C."/>
            <person name="Pan C."/>
            <person name="Northen T.R."/>
            <person name="Banfield J.F."/>
        </authorList>
    </citation>
    <scope>NUCLEOTIDE SEQUENCE [LARGE SCALE GENOMIC DNA]</scope>
    <source>
        <strain evidence="16">NP_4</strain>
    </source>
</reference>
<dbReference type="InterPro" id="IPR012001">
    <property type="entry name" value="Thiamin_PyroP_enz_TPP-bd_dom"/>
</dbReference>
<dbReference type="Gene3D" id="3.40.50.1220">
    <property type="entry name" value="TPP-binding domain"/>
    <property type="match status" value="1"/>
</dbReference>
<dbReference type="InterPro" id="IPR011766">
    <property type="entry name" value="TPP_enzyme_TPP-bd"/>
</dbReference>
<dbReference type="FunFam" id="3.40.50.970:FF:000007">
    <property type="entry name" value="Acetolactate synthase"/>
    <property type="match status" value="1"/>
</dbReference>
<dbReference type="InterPro" id="IPR000399">
    <property type="entry name" value="TPP-bd_CS"/>
</dbReference>
<dbReference type="Pfam" id="PF02776">
    <property type="entry name" value="TPP_enzyme_N"/>
    <property type="match status" value="1"/>
</dbReference>
<dbReference type="GO" id="GO:0005948">
    <property type="term" value="C:acetolactate synthase complex"/>
    <property type="evidence" value="ECO:0007669"/>
    <property type="project" value="TreeGrafter"/>
</dbReference>
<feature type="domain" description="Thiamine pyrophosphate enzyme N-terminal TPP-binding" evidence="15">
    <location>
        <begin position="1"/>
        <end position="116"/>
    </location>
</feature>
<comment type="pathway">
    <text evidence="1 12">Amino-acid biosynthesis; L-isoleucine biosynthesis; L-isoleucine from 2-oxobutanoate: step 1/4.</text>
</comment>
<dbReference type="NCBIfam" id="TIGR00118">
    <property type="entry name" value="acolac_lg"/>
    <property type="match status" value="1"/>
</dbReference>
<feature type="domain" description="Thiamine pyrophosphate enzyme TPP-binding" evidence="14">
    <location>
        <begin position="382"/>
        <end position="530"/>
    </location>
</feature>
<accession>A0A537KY00</accession>
<keyword evidence="10 12" id="KW-0100">Branched-chain amino acid biosynthesis</keyword>
<comment type="pathway">
    <text evidence="2 12">Amino-acid biosynthesis; L-valine biosynthesis; L-valine from pyruvate: step 1/4.</text>
</comment>
<dbReference type="Pfam" id="PF02775">
    <property type="entry name" value="TPP_enzyme_C"/>
    <property type="match status" value="1"/>
</dbReference>
<evidence type="ECO:0000256" key="10">
    <source>
        <dbReference type="ARBA" id="ARBA00023304"/>
    </source>
</evidence>
<comment type="cofactor">
    <cofactor evidence="12">
        <name>thiamine diphosphate</name>
        <dbReference type="ChEBI" id="CHEBI:58937"/>
    </cofactor>
    <text evidence="12">Binds 1 thiamine pyrophosphate per subunit.</text>
</comment>
<dbReference type="InterPro" id="IPR045229">
    <property type="entry name" value="TPP_enz"/>
</dbReference>
<feature type="domain" description="Thiamine pyrophosphate enzyme central" evidence="13">
    <location>
        <begin position="191"/>
        <end position="326"/>
    </location>
</feature>
<dbReference type="PANTHER" id="PTHR18968:SF13">
    <property type="entry name" value="ACETOLACTATE SYNTHASE CATALYTIC SUBUNIT, MITOCHONDRIAL"/>
    <property type="match status" value="1"/>
</dbReference>
<evidence type="ECO:0000256" key="3">
    <source>
        <dbReference type="ARBA" id="ARBA00007812"/>
    </source>
</evidence>
<dbReference type="GO" id="GO:0003984">
    <property type="term" value="F:acetolactate synthase activity"/>
    <property type="evidence" value="ECO:0007669"/>
    <property type="project" value="UniProtKB-EC"/>
</dbReference>
<name>A0A537KY00_9BACT</name>
<dbReference type="Pfam" id="PF00205">
    <property type="entry name" value="TPP_enzyme_M"/>
    <property type="match status" value="1"/>
</dbReference>
<keyword evidence="5 12" id="KW-0028">Amino-acid biosynthesis</keyword>
<evidence type="ECO:0000256" key="1">
    <source>
        <dbReference type="ARBA" id="ARBA00004974"/>
    </source>
</evidence>
<keyword evidence="7 12" id="KW-0479">Metal-binding</keyword>
<dbReference type="UniPathway" id="UPA00049">
    <property type="reaction ID" value="UER00059"/>
</dbReference>
<dbReference type="SUPFAM" id="SSF52467">
    <property type="entry name" value="DHS-like NAD/FAD-binding domain"/>
    <property type="match status" value="1"/>
</dbReference>
<dbReference type="SUPFAM" id="SSF52518">
    <property type="entry name" value="Thiamin diphosphate-binding fold (THDP-binding)"/>
    <property type="match status" value="2"/>
</dbReference>
<dbReference type="FunFam" id="3.40.50.1220:FF:000008">
    <property type="entry name" value="Acetolactate synthase"/>
    <property type="match status" value="1"/>
</dbReference>
<comment type="cofactor">
    <cofactor evidence="12">
        <name>Mg(2+)</name>
        <dbReference type="ChEBI" id="CHEBI:18420"/>
    </cofactor>
    <text evidence="12">Binds 1 Mg(2+) ion per subunit.</text>
</comment>
<evidence type="ECO:0000256" key="8">
    <source>
        <dbReference type="ARBA" id="ARBA00022842"/>
    </source>
</evidence>
<dbReference type="GO" id="GO:0009099">
    <property type="term" value="P:L-valine biosynthetic process"/>
    <property type="evidence" value="ECO:0007669"/>
    <property type="project" value="UniProtKB-UniPathway"/>
</dbReference>
<protein>
    <recommendedName>
        <fullName evidence="4 12">Acetolactate synthase</fullName>
        <ecNumber evidence="4 12">2.2.1.6</ecNumber>
    </recommendedName>
</protein>
<evidence type="ECO:0000259" key="15">
    <source>
        <dbReference type="Pfam" id="PF02776"/>
    </source>
</evidence>
<evidence type="ECO:0000256" key="5">
    <source>
        <dbReference type="ARBA" id="ARBA00022605"/>
    </source>
</evidence>
<proteinExistence type="inferred from homology"/>
<organism evidence="16 17">
    <name type="scientific">Candidatus Segetimicrobium genomatis</name>
    <dbReference type="NCBI Taxonomy" id="2569760"/>
    <lineage>
        <taxon>Bacteria</taxon>
        <taxon>Bacillati</taxon>
        <taxon>Candidatus Sysuimicrobiota</taxon>
        <taxon>Candidatus Sysuimicrobiia</taxon>
        <taxon>Candidatus Sysuimicrobiales</taxon>
        <taxon>Candidatus Segetimicrobiaceae</taxon>
        <taxon>Candidatus Segetimicrobium</taxon>
    </lineage>
</organism>
<dbReference type="EC" id="2.2.1.6" evidence="4 12"/>
<dbReference type="InterPro" id="IPR012000">
    <property type="entry name" value="Thiamin_PyroP_enz_cen_dom"/>
</dbReference>
<evidence type="ECO:0000256" key="7">
    <source>
        <dbReference type="ARBA" id="ARBA00022723"/>
    </source>
</evidence>
<comment type="catalytic activity">
    <reaction evidence="11 12">
        <text>2 pyruvate + H(+) = (2S)-2-acetolactate + CO2</text>
        <dbReference type="Rhea" id="RHEA:25249"/>
        <dbReference type="ChEBI" id="CHEBI:15361"/>
        <dbReference type="ChEBI" id="CHEBI:15378"/>
        <dbReference type="ChEBI" id="CHEBI:16526"/>
        <dbReference type="ChEBI" id="CHEBI:58476"/>
        <dbReference type="EC" id="2.2.1.6"/>
    </reaction>
</comment>
<gene>
    <name evidence="16" type="primary">ilvB</name>
    <name evidence="16" type="ORF">E6H01_09165</name>
</gene>
<evidence type="ECO:0000256" key="6">
    <source>
        <dbReference type="ARBA" id="ARBA00022679"/>
    </source>
</evidence>
<evidence type="ECO:0000256" key="9">
    <source>
        <dbReference type="ARBA" id="ARBA00023052"/>
    </source>
</evidence>
<dbReference type="InterPro" id="IPR039368">
    <property type="entry name" value="AHAS_TPP"/>
</dbReference>
<evidence type="ECO:0000259" key="14">
    <source>
        <dbReference type="Pfam" id="PF02775"/>
    </source>
</evidence>
<dbReference type="InterPro" id="IPR012846">
    <property type="entry name" value="Acetolactate_synth_lsu"/>
</dbReference>
<comment type="similarity">
    <text evidence="3 12">Belongs to the TPP enzyme family.</text>
</comment>
<dbReference type="CDD" id="cd02015">
    <property type="entry name" value="TPP_AHAS"/>
    <property type="match status" value="1"/>
</dbReference>
<evidence type="ECO:0000313" key="16">
    <source>
        <dbReference type="EMBL" id="TMJ00601.1"/>
    </source>
</evidence>
<keyword evidence="6 12" id="KW-0808">Transferase</keyword>
<dbReference type="InterPro" id="IPR029035">
    <property type="entry name" value="DHS-like_NAD/FAD-binding_dom"/>
</dbReference>
<dbReference type="InterPro" id="IPR029061">
    <property type="entry name" value="THDP-binding"/>
</dbReference>
<dbReference type="GO" id="GO:0009097">
    <property type="term" value="P:isoleucine biosynthetic process"/>
    <property type="evidence" value="ECO:0007669"/>
    <property type="project" value="UniProtKB-UniPathway"/>
</dbReference>
<evidence type="ECO:0000256" key="12">
    <source>
        <dbReference type="RuleBase" id="RU003591"/>
    </source>
</evidence>
<sequence>MNGAQTLVEALRREGVEVLFGHPGGASLPIYDALYDAQDIRHILVRHEQVAAHAAVGYARASGRVGVCTATSGPGATNLITGITDAMMDSAPIVAITGQVPRPVIGNDAFQEADVTGITMPITKYNTLVMRAMDIPKAVRMAFYLAKTGRPGPVLVDIPRDVSQELCEPDFDEDPVLPGYRPVVDGNPGQIAEAADALSAAERPIVYAGGGIISSGATPELTALVERTGIPVVLTLMGKGAMDETHPRCLGMFGMHGSAFANWAINRADVILAVGVRFDDRVTGRLKDFAPHARFIHIDIDPAEIGKNKPAHIPIVGDAKRVLAALVPLVRPPKIEAWWKQIEEWRERYPFRYRQRDGRISHQYVCDLLNRLTGGRAIVVTDVGQHQMWMAQWYKCREPRTFISSGGLGAMGFGFPAALGAKFACPDKQVIALVGDGGFQMTLQDLITAVEHGLSLPIFILNNGALGMVRQWQTFFYRGRFSSSILRNPNFAKIGEAYGARGIRVERPEEVESALRTALETEGVPCVVDIQCDPEENCLPMIPSGQSVAEMILDD</sequence>
<dbReference type="PROSITE" id="PS00187">
    <property type="entry name" value="TPP_ENZYMES"/>
    <property type="match status" value="1"/>
</dbReference>
<dbReference type="AlphaFoldDB" id="A0A537KY00"/>
<evidence type="ECO:0000256" key="2">
    <source>
        <dbReference type="ARBA" id="ARBA00005025"/>
    </source>
</evidence>
<keyword evidence="8 12" id="KW-0460">Magnesium</keyword>
<evidence type="ECO:0000313" key="17">
    <source>
        <dbReference type="Proteomes" id="UP000319353"/>
    </source>
</evidence>
<dbReference type="CDD" id="cd07035">
    <property type="entry name" value="TPP_PYR_POX_like"/>
    <property type="match status" value="1"/>
</dbReference>
<dbReference type="Gene3D" id="3.40.50.970">
    <property type="match status" value="2"/>
</dbReference>
<dbReference type="GO" id="GO:0030976">
    <property type="term" value="F:thiamine pyrophosphate binding"/>
    <property type="evidence" value="ECO:0007669"/>
    <property type="project" value="UniProtKB-UniRule"/>
</dbReference>
<dbReference type="GO" id="GO:0000287">
    <property type="term" value="F:magnesium ion binding"/>
    <property type="evidence" value="ECO:0007669"/>
    <property type="project" value="UniProtKB-UniRule"/>
</dbReference>
<evidence type="ECO:0000256" key="4">
    <source>
        <dbReference type="ARBA" id="ARBA00013145"/>
    </source>
</evidence>
<dbReference type="PANTHER" id="PTHR18968">
    <property type="entry name" value="THIAMINE PYROPHOSPHATE ENZYMES"/>
    <property type="match status" value="1"/>
</dbReference>
<dbReference type="EMBL" id="VBAL01000113">
    <property type="protein sequence ID" value="TMJ00601.1"/>
    <property type="molecule type" value="Genomic_DNA"/>
</dbReference>
<evidence type="ECO:0000256" key="11">
    <source>
        <dbReference type="ARBA" id="ARBA00048670"/>
    </source>
</evidence>
<dbReference type="UniPathway" id="UPA00047">
    <property type="reaction ID" value="UER00055"/>
</dbReference>